<keyword evidence="7" id="KW-1185">Reference proteome</keyword>
<dbReference type="GO" id="GO:0004497">
    <property type="term" value="F:monooxygenase activity"/>
    <property type="evidence" value="ECO:0007669"/>
    <property type="project" value="InterPro"/>
</dbReference>
<reference evidence="6" key="1">
    <citation type="journal article" date="2020" name="Fungal Divers.">
        <title>Resolving the Mortierellaceae phylogeny through synthesis of multi-gene phylogenetics and phylogenomics.</title>
        <authorList>
            <person name="Vandepol N."/>
            <person name="Liber J."/>
            <person name="Desiro A."/>
            <person name="Na H."/>
            <person name="Kennedy M."/>
            <person name="Barry K."/>
            <person name="Grigoriev I.V."/>
            <person name="Miller A.N."/>
            <person name="O'Donnell K."/>
            <person name="Stajich J.E."/>
            <person name="Bonito G."/>
        </authorList>
    </citation>
    <scope>NUCLEOTIDE SEQUENCE</scope>
    <source>
        <strain evidence="6">NVP1</strain>
    </source>
</reference>
<evidence type="ECO:0000256" key="2">
    <source>
        <dbReference type="ARBA" id="ARBA00022630"/>
    </source>
</evidence>
<keyword evidence="2" id="KW-0285">Flavoprotein</keyword>
<dbReference type="AlphaFoldDB" id="A0A9P5VJ54"/>
<feature type="non-terminal residue" evidence="6">
    <location>
        <position position="1"/>
    </location>
</feature>
<dbReference type="InterPro" id="IPR002938">
    <property type="entry name" value="FAD-bd"/>
</dbReference>
<dbReference type="GO" id="GO:0071949">
    <property type="term" value="F:FAD binding"/>
    <property type="evidence" value="ECO:0007669"/>
    <property type="project" value="InterPro"/>
</dbReference>
<feature type="domain" description="FAD-binding" evidence="5">
    <location>
        <begin position="48"/>
        <end position="209"/>
    </location>
</feature>
<dbReference type="Proteomes" id="UP000696485">
    <property type="component" value="Unassembled WGS sequence"/>
</dbReference>
<name>A0A9P5VJ54_9FUNG</name>
<dbReference type="InterPro" id="IPR050562">
    <property type="entry name" value="FAD_mOase_fung"/>
</dbReference>
<proteinExistence type="inferred from homology"/>
<protein>
    <recommendedName>
        <fullName evidence="5">FAD-binding domain-containing protein</fullName>
    </recommendedName>
</protein>
<dbReference type="PANTHER" id="PTHR47356:SF2">
    <property type="entry name" value="FAD-BINDING DOMAIN-CONTAINING PROTEIN-RELATED"/>
    <property type="match status" value="1"/>
</dbReference>
<keyword evidence="4" id="KW-0560">Oxidoreductase</keyword>
<gene>
    <name evidence="6" type="ORF">BG006_009831</name>
</gene>
<dbReference type="EMBL" id="JAAAUY010000738">
    <property type="protein sequence ID" value="KAF9326769.1"/>
    <property type="molecule type" value="Genomic_DNA"/>
</dbReference>
<dbReference type="SUPFAM" id="SSF51905">
    <property type="entry name" value="FAD/NAD(P)-binding domain"/>
    <property type="match status" value="1"/>
</dbReference>
<organism evidence="6 7">
    <name type="scientific">Podila minutissima</name>
    <dbReference type="NCBI Taxonomy" id="64525"/>
    <lineage>
        <taxon>Eukaryota</taxon>
        <taxon>Fungi</taxon>
        <taxon>Fungi incertae sedis</taxon>
        <taxon>Mucoromycota</taxon>
        <taxon>Mortierellomycotina</taxon>
        <taxon>Mortierellomycetes</taxon>
        <taxon>Mortierellales</taxon>
        <taxon>Mortierellaceae</taxon>
        <taxon>Podila</taxon>
    </lineage>
</organism>
<evidence type="ECO:0000256" key="1">
    <source>
        <dbReference type="ARBA" id="ARBA00007992"/>
    </source>
</evidence>
<dbReference type="PRINTS" id="PR00420">
    <property type="entry name" value="RNGMNOXGNASE"/>
</dbReference>
<dbReference type="PANTHER" id="PTHR47356">
    <property type="entry name" value="FAD-DEPENDENT MONOOXYGENASE ASQG-RELATED"/>
    <property type="match status" value="1"/>
</dbReference>
<evidence type="ECO:0000313" key="7">
    <source>
        <dbReference type="Proteomes" id="UP000696485"/>
    </source>
</evidence>
<comment type="caution">
    <text evidence="6">The sequence shown here is derived from an EMBL/GenBank/DDBJ whole genome shotgun (WGS) entry which is preliminary data.</text>
</comment>
<accession>A0A9P5VJ54</accession>
<keyword evidence="3" id="KW-0274">FAD</keyword>
<evidence type="ECO:0000259" key="5">
    <source>
        <dbReference type="Pfam" id="PF01494"/>
    </source>
</evidence>
<sequence length="365" mass="41094">MINHEIETKEAPHPVEPVDAKDPIVYVSTAKPKPPLTEQEIEDMKKPTVLIVGAGIGGLTLAILLHKAKIPFFVYERAHEVKPLGSAMALGCNVKAIFQQMGVYEEFQKIGKPVTSVARFNNEIELQVFQDWTERIELGGGIEYIVARPDLYDLLLKQLPKEKILMGKKVMSFEQNKDGVMIRCSDNQTHHGDILVGCDGAYSGVRQHLYKILKKKKELPKSDDLPLPFSTVCLVGQTKPLDPEQFPDLKKETSQFNSIYGKNSVYSWTTFTTKADTYCFMVLEHLNKKSSKDNDSFRNSEWGPEAAEAMCKKVRDLQVPGGKEGHVLTIGDLIDNTPKERISKVMLEEKVFYTWHSGRTVLLGD</sequence>
<dbReference type="Pfam" id="PF01494">
    <property type="entry name" value="FAD_binding_3"/>
    <property type="match status" value="1"/>
</dbReference>
<dbReference type="InterPro" id="IPR036188">
    <property type="entry name" value="FAD/NAD-bd_sf"/>
</dbReference>
<dbReference type="Gene3D" id="3.50.50.60">
    <property type="entry name" value="FAD/NAD(P)-binding domain"/>
    <property type="match status" value="1"/>
</dbReference>
<evidence type="ECO:0000313" key="6">
    <source>
        <dbReference type="EMBL" id="KAF9326769.1"/>
    </source>
</evidence>
<evidence type="ECO:0000256" key="4">
    <source>
        <dbReference type="ARBA" id="ARBA00023002"/>
    </source>
</evidence>
<evidence type="ECO:0000256" key="3">
    <source>
        <dbReference type="ARBA" id="ARBA00022827"/>
    </source>
</evidence>
<comment type="similarity">
    <text evidence="1">Belongs to the paxM FAD-dependent monooxygenase family.</text>
</comment>